<proteinExistence type="predicted"/>
<reference evidence="1 2" key="1">
    <citation type="submission" date="2020-02" db="EMBL/GenBank/DDBJ databases">
        <authorList>
            <person name="Ferguson B K."/>
        </authorList>
    </citation>
    <scope>NUCLEOTIDE SEQUENCE [LARGE SCALE GENOMIC DNA]</scope>
</reference>
<dbReference type="AlphaFoldDB" id="A0A6H5GA94"/>
<organism evidence="1 2">
    <name type="scientific">Nesidiocoris tenuis</name>
    <dbReference type="NCBI Taxonomy" id="355587"/>
    <lineage>
        <taxon>Eukaryota</taxon>
        <taxon>Metazoa</taxon>
        <taxon>Ecdysozoa</taxon>
        <taxon>Arthropoda</taxon>
        <taxon>Hexapoda</taxon>
        <taxon>Insecta</taxon>
        <taxon>Pterygota</taxon>
        <taxon>Neoptera</taxon>
        <taxon>Paraneoptera</taxon>
        <taxon>Hemiptera</taxon>
        <taxon>Heteroptera</taxon>
        <taxon>Panheteroptera</taxon>
        <taxon>Cimicomorpha</taxon>
        <taxon>Miridae</taxon>
        <taxon>Dicyphina</taxon>
        <taxon>Nesidiocoris</taxon>
    </lineage>
</organism>
<gene>
    <name evidence="1" type="ORF">NTEN_LOCUS5963</name>
</gene>
<protein>
    <submittedName>
        <fullName evidence="1">Uncharacterized protein</fullName>
    </submittedName>
</protein>
<accession>A0A6H5GA94</accession>
<dbReference type="EMBL" id="CADCXU010009034">
    <property type="protein sequence ID" value="CAA9999684.1"/>
    <property type="molecule type" value="Genomic_DNA"/>
</dbReference>
<evidence type="ECO:0000313" key="1">
    <source>
        <dbReference type="EMBL" id="CAA9999684.1"/>
    </source>
</evidence>
<name>A0A6H5GA94_9HEMI</name>
<evidence type="ECO:0000313" key="2">
    <source>
        <dbReference type="Proteomes" id="UP000479000"/>
    </source>
</evidence>
<dbReference type="Proteomes" id="UP000479000">
    <property type="component" value="Unassembled WGS sequence"/>
</dbReference>
<sequence length="113" mass="13030">MQQLQPYEWCCLACENDVVMVFNEKTFFLVKNANEKGPFECGGALKRPPPLRLLSDQLILQCLMYLIYMSATMEADLTTTKEFKLFNPALDDGGYKNLHHLDIRDESTILHEI</sequence>
<keyword evidence="2" id="KW-1185">Reference proteome</keyword>